<evidence type="ECO:0000313" key="9">
    <source>
        <dbReference type="Proteomes" id="UP000589552"/>
    </source>
</evidence>
<keyword evidence="2" id="KW-1003">Cell membrane</keyword>
<evidence type="ECO:0000256" key="6">
    <source>
        <dbReference type="SAM" id="MobiDB-lite"/>
    </source>
</evidence>
<reference evidence="8 9" key="1">
    <citation type="submission" date="2020-04" db="EMBL/GenBank/DDBJ databases">
        <authorList>
            <person name="Hitch T.C.A."/>
            <person name="Wylensek D."/>
            <person name="Clavel T."/>
        </authorList>
    </citation>
    <scope>NUCLEOTIDE SEQUENCE [LARGE SCALE GENOMIC DNA]</scope>
    <source>
        <strain evidence="8 9">BL-383-APC-2I</strain>
    </source>
</reference>
<evidence type="ECO:0000256" key="4">
    <source>
        <dbReference type="ARBA" id="ARBA00022989"/>
    </source>
</evidence>
<dbReference type="InterPro" id="IPR007208">
    <property type="entry name" value="MrpF/PhaF-like"/>
</dbReference>
<dbReference type="OrthoDB" id="3733837at2"/>
<gene>
    <name evidence="8" type="ORF">HF852_09420</name>
</gene>
<evidence type="ECO:0000256" key="7">
    <source>
        <dbReference type="SAM" id="Phobius"/>
    </source>
</evidence>
<dbReference type="NCBIfam" id="NF005930">
    <property type="entry name" value="PRK07948.1"/>
    <property type="match status" value="1"/>
</dbReference>
<dbReference type="EMBL" id="JABAGA010000005">
    <property type="protein sequence ID" value="NMF09810.1"/>
    <property type="molecule type" value="Genomic_DNA"/>
</dbReference>
<feature type="transmembrane region" description="Helical" evidence="7">
    <location>
        <begin position="64"/>
        <end position="83"/>
    </location>
</feature>
<dbReference type="RefSeq" id="WP_046650549.1">
    <property type="nucleotide sequence ID" value="NZ_CP032788.1"/>
</dbReference>
<evidence type="ECO:0000256" key="1">
    <source>
        <dbReference type="ARBA" id="ARBA00004651"/>
    </source>
</evidence>
<dbReference type="SUPFAM" id="SSF103473">
    <property type="entry name" value="MFS general substrate transporter"/>
    <property type="match status" value="1"/>
</dbReference>
<feature type="region of interest" description="Disordered" evidence="6">
    <location>
        <begin position="95"/>
        <end position="131"/>
    </location>
</feature>
<evidence type="ECO:0000256" key="2">
    <source>
        <dbReference type="ARBA" id="ARBA00022475"/>
    </source>
</evidence>
<proteinExistence type="predicted"/>
<evidence type="ECO:0000313" key="8">
    <source>
        <dbReference type="EMBL" id="NMF09810.1"/>
    </source>
</evidence>
<keyword evidence="5 7" id="KW-0472">Membrane</keyword>
<comment type="caution">
    <text evidence="8">The sequence shown here is derived from an EMBL/GenBank/DDBJ whole genome shotgun (WGS) entry which is preliminary data.</text>
</comment>
<dbReference type="AlphaFoldDB" id="A0A0M2XPJ6"/>
<comment type="subcellular location">
    <subcellularLocation>
        <location evidence="1">Cell membrane</location>
        <topology evidence="1">Multi-pass membrane protein</topology>
    </subcellularLocation>
</comment>
<feature type="transmembrane region" description="Helical" evidence="7">
    <location>
        <begin position="6"/>
        <end position="26"/>
    </location>
</feature>
<name>A0A0M2XPJ6_9CORY</name>
<accession>A0A0M2XPJ6</accession>
<evidence type="ECO:0000256" key="5">
    <source>
        <dbReference type="ARBA" id="ARBA00023136"/>
    </source>
</evidence>
<feature type="compositionally biased region" description="Basic and acidic residues" evidence="6">
    <location>
        <begin position="99"/>
        <end position="131"/>
    </location>
</feature>
<protein>
    <submittedName>
        <fullName evidence="8">Cation:proton antiporter</fullName>
    </submittedName>
</protein>
<evidence type="ECO:0000256" key="3">
    <source>
        <dbReference type="ARBA" id="ARBA00022692"/>
    </source>
</evidence>
<sequence length="131" mass="14307">MDPQIYTTLLGVAAGIYFIAALTALGRLLAGPNSMDRLVSLESMIAMSQGMLAAYIAWSMDTSVAYAMLVIALLGFISSLSVARFRVPDKRPKVTVRASSREATREASRDAAQEAARQEDLKHVDQKEDHF</sequence>
<dbReference type="GO" id="GO:0005886">
    <property type="term" value="C:plasma membrane"/>
    <property type="evidence" value="ECO:0007669"/>
    <property type="project" value="UniProtKB-SubCell"/>
</dbReference>
<dbReference type="Pfam" id="PF04066">
    <property type="entry name" value="MrpF_PhaF"/>
    <property type="match status" value="1"/>
</dbReference>
<dbReference type="GO" id="GO:0015075">
    <property type="term" value="F:monoatomic ion transmembrane transporter activity"/>
    <property type="evidence" value="ECO:0007669"/>
    <property type="project" value="InterPro"/>
</dbReference>
<dbReference type="Proteomes" id="UP000589552">
    <property type="component" value="Unassembled WGS sequence"/>
</dbReference>
<keyword evidence="4 7" id="KW-1133">Transmembrane helix</keyword>
<dbReference type="GeneID" id="95321085"/>
<dbReference type="InterPro" id="IPR036259">
    <property type="entry name" value="MFS_trans_sf"/>
</dbReference>
<keyword evidence="3 7" id="KW-0812">Transmembrane</keyword>
<organism evidence="8 9">
    <name type="scientific">Corynebacterium xerosis</name>
    <dbReference type="NCBI Taxonomy" id="1725"/>
    <lineage>
        <taxon>Bacteria</taxon>
        <taxon>Bacillati</taxon>
        <taxon>Actinomycetota</taxon>
        <taxon>Actinomycetes</taxon>
        <taxon>Mycobacteriales</taxon>
        <taxon>Corynebacteriaceae</taxon>
        <taxon>Corynebacterium</taxon>
    </lineage>
</organism>
<feature type="transmembrane region" description="Helical" evidence="7">
    <location>
        <begin position="38"/>
        <end position="58"/>
    </location>
</feature>